<evidence type="ECO:0000313" key="1">
    <source>
        <dbReference type="EMBL" id="GHE41779.1"/>
    </source>
</evidence>
<organism evidence="1 2">
    <name type="scientific">Vulcaniibacterium thermophilum</name>
    <dbReference type="NCBI Taxonomy" id="1169913"/>
    <lineage>
        <taxon>Bacteria</taxon>
        <taxon>Pseudomonadati</taxon>
        <taxon>Pseudomonadota</taxon>
        <taxon>Gammaproteobacteria</taxon>
        <taxon>Lysobacterales</taxon>
        <taxon>Lysobacteraceae</taxon>
        <taxon>Vulcaniibacterium</taxon>
    </lineage>
</organism>
<dbReference type="EMBL" id="BNCF01000016">
    <property type="protein sequence ID" value="GHE41779.1"/>
    <property type="molecule type" value="Genomic_DNA"/>
</dbReference>
<evidence type="ECO:0000313" key="2">
    <source>
        <dbReference type="Proteomes" id="UP000636453"/>
    </source>
</evidence>
<proteinExistence type="predicted"/>
<protein>
    <submittedName>
        <fullName evidence="1">Uncharacterized protein</fullName>
    </submittedName>
</protein>
<reference evidence="1" key="2">
    <citation type="submission" date="2020-09" db="EMBL/GenBank/DDBJ databases">
        <authorList>
            <person name="Sun Q."/>
            <person name="Kim S."/>
        </authorList>
    </citation>
    <scope>NUCLEOTIDE SEQUENCE</scope>
    <source>
        <strain evidence="1">KCTC 32020</strain>
    </source>
</reference>
<dbReference type="InterPro" id="IPR038765">
    <property type="entry name" value="Papain-like_cys_pep_sf"/>
</dbReference>
<keyword evidence="2" id="KW-1185">Reference proteome</keyword>
<dbReference type="AlphaFoldDB" id="A0A918Z9Z1"/>
<name>A0A918Z9Z1_9GAMM</name>
<reference evidence="1" key="1">
    <citation type="journal article" date="2014" name="Int. J. Syst. Evol. Microbiol.">
        <title>Complete genome sequence of Corynebacterium casei LMG S-19264T (=DSM 44701T), isolated from a smear-ripened cheese.</title>
        <authorList>
            <consortium name="US DOE Joint Genome Institute (JGI-PGF)"/>
            <person name="Walter F."/>
            <person name="Albersmeier A."/>
            <person name="Kalinowski J."/>
            <person name="Ruckert C."/>
        </authorList>
    </citation>
    <scope>NUCLEOTIDE SEQUENCE</scope>
    <source>
        <strain evidence="1">KCTC 32020</strain>
    </source>
</reference>
<accession>A0A918Z9Z1</accession>
<dbReference type="RefSeq" id="WP_229814966.1">
    <property type="nucleotide sequence ID" value="NZ_BNCF01000016.1"/>
</dbReference>
<sequence>MTSCPNPEAPAASSRDPMPGDVLLMLGEGPLSALIAWCGDSIYSHAALVADDGDLIEAAAHGVRRYPLMQRLNDHDNYPFVDLFRPHDADGRPLPDGDRAAVLAHAVSLLGVPYPLDRLATLGVLVAVRGKLPSHWLARLVVREALDHLVRNDPSHMVCSEVVYRSFAECDAQPRGRLAPTVVLEPRGTAPFPKIDWKALWDEVWPLLHPKRRQALAAVAAQTGGEAAERVATAADLAPADDELADSLAAARARLGLSASAATPILAATPPLPVPNPNPKLVTPLDLASSPSLMRIGRLSGAASPVPADAVG</sequence>
<dbReference type="Proteomes" id="UP000636453">
    <property type="component" value="Unassembled WGS sequence"/>
</dbReference>
<comment type="caution">
    <text evidence="1">The sequence shown here is derived from an EMBL/GenBank/DDBJ whole genome shotgun (WGS) entry which is preliminary data.</text>
</comment>
<dbReference type="SUPFAM" id="SSF54001">
    <property type="entry name" value="Cysteine proteinases"/>
    <property type="match status" value="1"/>
</dbReference>
<gene>
    <name evidence="1" type="ORF">GCM10007167_24650</name>
</gene>
<dbReference type="Gene3D" id="3.90.1720.10">
    <property type="entry name" value="endopeptidase domain like (from Nostoc punctiforme)"/>
    <property type="match status" value="1"/>
</dbReference>